<dbReference type="Pfam" id="PF11666">
    <property type="entry name" value="DUF2933"/>
    <property type="match status" value="1"/>
</dbReference>
<name>A0ABP8X670_9MICC</name>
<evidence type="ECO:0000313" key="4">
    <source>
        <dbReference type="Proteomes" id="UP001501446"/>
    </source>
</evidence>
<proteinExistence type="predicted"/>
<evidence type="ECO:0000256" key="2">
    <source>
        <dbReference type="SAM" id="Phobius"/>
    </source>
</evidence>
<evidence type="ECO:0000313" key="3">
    <source>
        <dbReference type="EMBL" id="GAA4699481.1"/>
    </source>
</evidence>
<dbReference type="InterPro" id="IPR021682">
    <property type="entry name" value="DUF2933"/>
</dbReference>
<dbReference type="RefSeq" id="WP_345311202.1">
    <property type="nucleotide sequence ID" value="NZ_BAABLN010000026.1"/>
</dbReference>
<accession>A0ABP8X670</accession>
<keyword evidence="4" id="KW-1185">Reference proteome</keyword>
<feature type="transmembrane region" description="Helical" evidence="2">
    <location>
        <begin position="20"/>
        <end position="39"/>
    </location>
</feature>
<gene>
    <name evidence="3" type="ORF">GCM10025781_17020</name>
</gene>
<keyword evidence="2" id="KW-1133">Transmembrane helix</keyword>
<dbReference type="Proteomes" id="UP001501446">
    <property type="component" value="Unassembled WGS sequence"/>
</dbReference>
<feature type="region of interest" description="Disordered" evidence="1">
    <location>
        <begin position="68"/>
        <end position="96"/>
    </location>
</feature>
<feature type="compositionally biased region" description="Gly residues" evidence="1">
    <location>
        <begin position="68"/>
        <end position="84"/>
    </location>
</feature>
<reference evidence="4" key="1">
    <citation type="journal article" date="2019" name="Int. J. Syst. Evol. Microbiol.">
        <title>The Global Catalogue of Microorganisms (GCM) 10K type strain sequencing project: providing services to taxonomists for standard genome sequencing and annotation.</title>
        <authorList>
            <consortium name="The Broad Institute Genomics Platform"/>
            <consortium name="The Broad Institute Genome Sequencing Center for Infectious Disease"/>
            <person name="Wu L."/>
            <person name="Ma J."/>
        </authorList>
    </citation>
    <scope>NUCLEOTIDE SEQUENCE [LARGE SCALE GENOMIC DNA]</scope>
    <source>
        <strain evidence="4">JCM 18958</strain>
    </source>
</reference>
<keyword evidence="2" id="KW-0812">Transmembrane</keyword>
<comment type="caution">
    <text evidence="3">The sequence shown here is derived from an EMBL/GenBank/DDBJ whole genome shotgun (WGS) entry which is preliminary data.</text>
</comment>
<feature type="compositionally biased region" description="Basic and acidic residues" evidence="1">
    <location>
        <begin position="85"/>
        <end position="96"/>
    </location>
</feature>
<protein>
    <recommendedName>
        <fullName evidence="5">DUF2933 domain-containing protein</fullName>
    </recommendedName>
</protein>
<evidence type="ECO:0000256" key="1">
    <source>
        <dbReference type="SAM" id="MobiDB-lite"/>
    </source>
</evidence>
<keyword evidence="2" id="KW-0472">Membrane</keyword>
<sequence>MSHHHSFNGESDIKRMRQKARLRAGVVILVIGSVIYLLTNHWVHVLDSLPYVFGAAMLVMHLFGHGGHGGHSGHGASGRTSGHGGRPDQEGAGDVR</sequence>
<dbReference type="EMBL" id="BAABLN010000026">
    <property type="protein sequence ID" value="GAA4699481.1"/>
    <property type="molecule type" value="Genomic_DNA"/>
</dbReference>
<evidence type="ECO:0008006" key="5">
    <source>
        <dbReference type="Google" id="ProtNLM"/>
    </source>
</evidence>
<organism evidence="3 4">
    <name type="scientific">Kocuria gwangalliensis</name>
    <dbReference type="NCBI Taxonomy" id="501592"/>
    <lineage>
        <taxon>Bacteria</taxon>
        <taxon>Bacillati</taxon>
        <taxon>Actinomycetota</taxon>
        <taxon>Actinomycetes</taxon>
        <taxon>Micrococcales</taxon>
        <taxon>Micrococcaceae</taxon>
        <taxon>Kocuria</taxon>
    </lineage>
</organism>